<organism evidence="1 2">
    <name type="scientific">Bacillus thuringiensis serovar mexicanensis</name>
    <dbReference type="NCBI Taxonomy" id="180868"/>
    <lineage>
        <taxon>Bacteria</taxon>
        <taxon>Bacillati</taxon>
        <taxon>Bacillota</taxon>
        <taxon>Bacilli</taxon>
        <taxon>Bacillales</taxon>
        <taxon>Bacillaceae</taxon>
        <taxon>Bacillus</taxon>
        <taxon>Bacillus cereus group</taxon>
    </lineage>
</organism>
<proteinExistence type="predicted"/>
<dbReference type="RefSeq" id="WP_001014670.1">
    <property type="nucleotide sequence ID" value="NZ_NFCF01000063.1"/>
</dbReference>
<sequence>MNGVKAPIDECPHCGSSQGYYAKVQISGSSIWRHNFDGSEHENGDFHESLNYKYSKFAYCIDCEKRIFKMADL</sequence>
<reference evidence="1 2" key="1">
    <citation type="submission" date="2016-10" db="EMBL/GenBank/DDBJ databases">
        <title>Comparative genomics of Bacillus thuringiensis reveals a path to pathogens against multiple invertebrate hosts.</title>
        <authorList>
            <person name="Zheng J."/>
            <person name="Gao Q."/>
            <person name="Liu H."/>
            <person name="Peng D."/>
            <person name="Ruan L."/>
            <person name="Sun M."/>
        </authorList>
    </citation>
    <scope>NUCLEOTIDE SEQUENCE [LARGE SCALE GENOMIC DNA]</scope>
    <source>
        <strain evidence="1">BGSC 4AC1</strain>
    </source>
</reference>
<accession>A0A242WBY8</accession>
<name>A0A242WBY8_BACTU</name>
<dbReference type="EMBL" id="NFCF01000063">
    <property type="protein sequence ID" value="OTW50879.1"/>
    <property type="molecule type" value="Genomic_DNA"/>
</dbReference>
<dbReference type="AlphaFoldDB" id="A0A242WBY8"/>
<protein>
    <submittedName>
        <fullName evidence="1">Uncharacterized protein</fullName>
    </submittedName>
</protein>
<dbReference type="Proteomes" id="UP000195152">
    <property type="component" value="Unassembled WGS sequence"/>
</dbReference>
<gene>
    <name evidence="1" type="ORF">BK699_10060</name>
</gene>
<comment type="caution">
    <text evidence="1">The sequence shown here is derived from an EMBL/GenBank/DDBJ whole genome shotgun (WGS) entry which is preliminary data.</text>
</comment>
<evidence type="ECO:0000313" key="2">
    <source>
        <dbReference type="Proteomes" id="UP000195152"/>
    </source>
</evidence>
<evidence type="ECO:0000313" key="1">
    <source>
        <dbReference type="EMBL" id="OTW50879.1"/>
    </source>
</evidence>